<name>A0AAN6BXC6_FUSAU</name>
<dbReference type="AlphaFoldDB" id="A0AAN6BXC6"/>
<dbReference type="EMBL" id="JAAMOD010000300">
    <property type="protein sequence ID" value="KAF5231896.1"/>
    <property type="molecule type" value="Genomic_DNA"/>
</dbReference>
<dbReference type="CDD" id="cd00138">
    <property type="entry name" value="PLDc_SF"/>
    <property type="match status" value="1"/>
</dbReference>
<sequence length="608" mass="68634">MRLRQSPIPIEFLDPLSPIYARSRCQRARLPKPIEHNGNVFDLVGVNSCRELVLRDQRALHVDVRIECFPERFVVFDRIQWQVDQLEAISHPLDFTKPPRLILRLKRWTSSGEVRTEVDEPDNLRAIFPSSKGEHTLGPIKHGIVRMIPTASHRRVVKPMETGKRFEARLRGRELYGPFEIEVLKNGQLIAKSASSGNSGIRFPLEPHEIAPSYVRVNCADFGGCFDIDSFLYYEDKLRCRATSVKAISATRFASDRTPMFGTLGPGQVPLLTNGLDHLKVFEKFILDNTHLSHDQKRPRQLTILNLSMCDQGDAKIVMDALIDFRRHNPDARMSIVVSKLGPTAYLDRPEYQLYVKRLEENNIYVDMFTGVEGPTRQVVHAKAIVIDDRTLFSTGAIVDTKPIDKADFSIELPSTASKAFQAYMQDAVLGGASDEHRAKLAARLASLGVLINDPIASLTYISRAQHTLLRGARHDLLVSVSELVDPKITKLLVRRAANEVTVTIQVREIDDVSSKILTQAMRRYGKRISVEDVSCWEPRPHYNAIIADGNLAYLGTSYFWPTQRNMIHQGRSLENGVLLEGDAARALRGHLDELRNRVYKQTDSGCS</sequence>
<gene>
    <name evidence="1" type="ORF">FAUST_9032</name>
</gene>
<dbReference type="SUPFAM" id="SSF56024">
    <property type="entry name" value="Phospholipase D/nuclease"/>
    <property type="match status" value="2"/>
</dbReference>
<evidence type="ECO:0000313" key="1">
    <source>
        <dbReference type="EMBL" id="KAF5231896.1"/>
    </source>
</evidence>
<organism evidence="1 2">
    <name type="scientific">Fusarium austroamericanum</name>
    <dbReference type="NCBI Taxonomy" id="282268"/>
    <lineage>
        <taxon>Eukaryota</taxon>
        <taxon>Fungi</taxon>
        <taxon>Dikarya</taxon>
        <taxon>Ascomycota</taxon>
        <taxon>Pezizomycotina</taxon>
        <taxon>Sordariomycetes</taxon>
        <taxon>Hypocreomycetidae</taxon>
        <taxon>Hypocreales</taxon>
        <taxon>Nectriaceae</taxon>
        <taxon>Fusarium</taxon>
    </lineage>
</organism>
<evidence type="ECO:0000313" key="2">
    <source>
        <dbReference type="Proteomes" id="UP000537989"/>
    </source>
</evidence>
<keyword evidence="2" id="KW-1185">Reference proteome</keyword>
<dbReference type="Gene3D" id="3.30.870.10">
    <property type="entry name" value="Endonuclease Chain A"/>
    <property type="match status" value="1"/>
</dbReference>
<reference evidence="1 2" key="1">
    <citation type="submission" date="2020-02" db="EMBL/GenBank/DDBJ databases">
        <title>Identification and distribution of gene clusters putatively required for synthesis of sphingolipid metabolism inhibitors in phylogenetically diverse species of the filamentous fungus Fusarium.</title>
        <authorList>
            <person name="Kim H.-S."/>
            <person name="Busman M."/>
            <person name="Brown D.W."/>
            <person name="Divon H."/>
            <person name="Uhlig S."/>
            <person name="Proctor R.H."/>
        </authorList>
    </citation>
    <scope>NUCLEOTIDE SEQUENCE [LARGE SCALE GENOMIC DNA]</scope>
    <source>
        <strain evidence="1 2">NRRL 2903</strain>
    </source>
</reference>
<proteinExistence type="predicted"/>
<accession>A0AAN6BXC6</accession>
<dbReference type="Proteomes" id="UP000537989">
    <property type="component" value="Unassembled WGS sequence"/>
</dbReference>
<comment type="caution">
    <text evidence="1">The sequence shown here is derived from an EMBL/GenBank/DDBJ whole genome shotgun (WGS) entry which is preliminary data.</text>
</comment>
<protein>
    <submittedName>
        <fullName evidence="1">Uncharacterized protein</fullName>
    </submittedName>
</protein>